<keyword evidence="1" id="KW-0812">Transmembrane</keyword>
<gene>
    <name evidence="2" type="ORF">BCR32DRAFT_283426</name>
</gene>
<evidence type="ECO:0000313" key="2">
    <source>
        <dbReference type="EMBL" id="ORX77175.1"/>
    </source>
</evidence>
<protein>
    <submittedName>
        <fullName evidence="2">Uncharacterized protein</fullName>
    </submittedName>
</protein>
<sequence length="309" mass="36060">MGIVKNMTEEEKYASLEVVKYFTSKEYQSNMFRNRLCLTSHTEVLNDKEICKNAPCDLVKEIQFTGEPLFIKKGPQNYSKKYKQYIYQFLYNNESINRILKYINDVTKTYYISLNTENSYVGFTVFIFISVVSALMILSLIVVFNDNFQPFLMFLPTGFWISQFWGFTFNLCSIICKLISQLPEENKLSVWVGNNKYLFILLNVLMDVLFNSISLIDKYSIKLVVVENGENFEIFISALYLDILSFVLLVLLGILKKQDVKLQFINSINDKFINNNIQIQIKSYTGSFNDNSYYKNTLVEENDDDDVNS</sequence>
<reference evidence="2 3" key="2">
    <citation type="submission" date="2016-08" db="EMBL/GenBank/DDBJ databases">
        <title>Pervasive Adenine N6-methylation of Active Genes in Fungi.</title>
        <authorList>
            <consortium name="DOE Joint Genome Institute"/>
            <person name="Mondo S.J."/>
            <person name="Dannebaum R.O."/>
            <person name="Kuo R.C."/>
            <person name="Labutti K."/>
            <person name="Haridas S."/>
            <person name="Kuo A."/>
            <person name="Salamov A."/>
            <person name="Ahrendt S.R."/>
            <person name="Lipzen A."/>
            <person name="Sullivan W."/>
            <person name="Andreopoulos W.B."/>
            <person name="Clum A."/>
            <person name="Lindquist E."/>
            <person name="Daum C."/>
            <person name="Ramamoorthy G.K."/>
            <person name="Gryganskyi A."/>
            <person name="Culley D."/>
            <person name="Magnuson J.K."/>
            <person name="James T.Y."/>
            <person name="O'Malley M.A."/>
            <person name="Stajich J.E."/>
            <person name="Spatafora J.W."/>
            <person name="Visel A."/>
            <person name="Grigoriev I.V."/>
        </authorList>
    </citation>
    <scope>NUCLEOTIDE SEQUENCE [LARGE SCALE GENOMIC DNA]</scope>
    <source>
        <strain evidence="2 3">S4</strain>
    </source>
</reference>
<dbReference type="Gene3D" id="3.40.190.10">
    <property type="entry name" value="Periplasmic binding protein-like II"/>
    <property type="match status" value="1"/>
</dbReference>
<feature type="transmembrane region" description="Helical" evidence="1">
    <location>
        <begin position="197"/>
        <end position="214"/>
    </location>
</feature>
<accession>A0A1Y1WUU4</accession>
<organism evidence="2 3">
    <name type="scientific">Anaeromyces robustus</name>
    <dbReference type="NCBI Taxonomy" id="1754192"/>
    <lineage>
        <taxon>Eukaryota</taxon>
        <taxon>Fungi</taxon>
        <taxon>Fungi incertae sedis</taxon>
        <taxon>Chytridiomycota</taxon>
        <taxon>Chytridiomycota incertae sedis</taxon>
        <taxon>Neocallimastigomycetes</taxon>
        <taxon>Neocallimastigales</taxon>
        <taxon>Neocallimastigaceae</taxon>
        <taxon>Anaeromyces</taxon>
    </lineage>
</organism>
<feature type="transmembrane region" description="Helical" evidence="1">
    <location>
        <begin position="120"/>
        <end position="145"/>
    </location>
</feature>
<evidence type="ECO:0000313" key="3">
    <source>
        <dbReference type="Proteomes" id="UP000193944"/>
    </source>
</evidence>
<comment type="caution">
    <text evidence="2">The sequence shown here is derived from an EMBL/GenBank/DDBJ whole genome shotgun (WGS) entry which is preliminary data.</text>
</comment>
<dbReference type="Proteomes" id="UP000193944">
    <property type="component" value="Unassembled WGS sequence"/>
</dbReference>
<keyword evidence="3" id="KW-1185">Reference proteome</keyword>
<dbReference type="AlphaFoldDB" id="A0A1Y1WUU4"/>
<reference evidence="2 3" key="1">
    <citation type="submission" date="2016-08" db="EMBL/GenBank/DDBJ databases">
        <title>A Parts List for Fungal Cellulosomes Revealed by Comparative Genomics.</title>
        <authorList>
            <consortium name="DOE Joint Genome Institute"/>
            <person name="Haitjema C.H."/>
            <person name="Gilmore S.P."/>
            <person name="Henske J.K."/>
            <person name="Solomon K.V."/>
            <person name="De Groot R."/>
            <person name="Kuo A."/>
            <person name="Mondo S.J."/>
            <person name="Salamov A.A."/>
            <person name="Labutti K."/>
            <person name="Zhao Z."/>
            <person name="Chiniquy J."/>
            <person name="Barry K."/>
            <person name="Brewer H.M."/>
            <person name="Purvine S.O."/>
            <person name="Wright A.T."/>
            <person name="Boxma B."/>
            <person name="Van Alen T."/>
            <person name="Hackstein J.H."/>
            <person name="Baker S.E."/>
            <person name="Grigoriev I.V."/>
            <person name="O'Malley M.A."/>
        </authorList>
    </citation>
    <scope>NUCLEOTIDE SEQUENCE [LARGE SCALE GENOMIC DNA]</scope>
    <source>
        <strain evidence="2 3">S4</strain>
    </source>
</reference>
<feature type="transmembrane region" description="Helical" evidence="1">
    <location>
        <begin position="234"/>
        <end position="255"/>
    </location>
</feature>
<proteinExistence type="predicted"/>
<keyword evidence="1" id="KW-0472">Membrane</keyword>
<evidence type="ECO:0000256" key="1">
    <source>
        <dbReference type="SAM" id="Phobius"/>
    </source>
</evidence>
<feature type="transmembrane region" description="Helical" evidence="1">
    <location>
        <begin position="151"/>
        <end position="176"/>
    </location>
</feature>
<name>A0A1Y1WUU4_9FUNG</name>
<dbReference type="EMBL" id="MCFG01000260">
    <property type="protein sequence ID" value="ORX77175.1"/>
    <property type="molecule type" value="Genomic_DNA"/>
</dbReference>
<keyword evidence="1" id="KW-1133">Transmembrane helix</keyword>